<gene>
    <name evidence="1" type="ORF">BTN92_06545</name>
</gene>
<dbReference type="EMBL" id="MSTR01000005">
    <property type="protein sequence ID" value="ONN43487.1"/>
    <property type="molecule type" value="Genomic_DNA"/>
</dbReference>
<evidence type="ECO:0000313" key="2">
    <source>
        <dbReference type="Proteomes" id="UP000189299"/>
    </source>
</evidence>
<dbReference type="RefSeq" id="WP_077151457.1">
    <property type="nucleotide sequence ID" value="NZ_CABMMO010000005.1"/>
</dbReference>
<dbReference type="AlphaFoldDB" id="A0A1V2UJB4"/>
<name>A0A1V2UJB4_ENTMU</name>
<protein>
    <submittedName>
        <fullName evidence="1">Uncharacterized protein</fullName>
    </submittedName>
</protein>
<evidence type="ECO:0000313" key="1">
    <source>
        <dbReference type="EMBL" id="ONN43487.1"/>
    </source>
</evidence>
<accession>A0A1V2UJB4</accession>
<sequence length="567" mass="65681">MEEAHKSKKRKIDELYPTRDLKEKRDQAIYRELISGQLEKDIMNKYQISRERLSTTKKKLAIQEIIGQKSQKTIAYRLKLTVSQVRKYRNDYIYTALAKNGEIAALAAEFQMSEKQILQIRNKRIATELIKGSSLTEVAKDSQLSVNKIRSIRNEQIIERLKEQHPEEIARDFNLSMEQVFLIKQRSLESNSKTKELSPANKNLLDQLEERKAKVLSLLEESKTTKAVAQELMISQRAVIDIRNREIEKSFEAGQTGQEISQRFHIGIEELYRLRDVRLLIQSDQGKTSSLLSKRFNVSLSRVGSILCRNNASSKLDHTTASSRKTFDISVVSDETRQEILKRIKETKITKALGKELGVIVPLIYKVRNYGILTKLNSGESTQAVAEEFKMDIKNVREVIFLANLAEFPNIKRRTLDYLTPEQVQTVRNCLNRKMTIREISEVLGIKDSLVRCVQTKMKSQKGTIKMKHRVTKEQKKQIMQDLNHMTPFVNSSKSGVSESTIRVLATRFEEIKGREIQERRKTAKMKALQKMDELLTKVKEEAKIRNIQQIIQKEKMPKTKLMTQRE</sequence>
<dbReference type="Proteomes" id="UP000189299">
    <property type="component" value="Unassembled WGS sequence"/>
</dbReference>
<comment type="caution">
    <text evidence="1">The sequence shown here is derived from an EMBL/GenBank/DDBJ whole genome shotgun (WGS) entry which is preliminary data.</text>
</comment>
<dbReference type="OrthoDB" id="2197996at2"/>
<organism evidence="1 2">
    <name type="scientific">Enterococcus mundtii</name>
    <dbReference type="NCBI Taxonomy" id="53346"/>
    <lineage>
        <taxon>Bacteria</taxon>
        <taxon>Bacillati</taxon>
        <taxon>Bacillota</taxon>
        <taxon>Bacilli</taxon>
        <taxon>Lactobacillales</taxon>
        <taxon>Enterococcaceae</taxon>
        <taxon>Enterococcus</taxon>
    </lineage>
</organism>
<proteinExistence type="predicted"/>
<reference evidence="1 2" key="1">
    <citation type="submission" date="2016-12" db="EMBL/GenBank/DDBJ databases">
        <authorList>
            <person name="Song W.-J."/>
            <person name="Kurnit D.M."/>
        </authorList>
    </citation>
    <scope>NUCLEOTIDE SEQUENCE [LARGE SCALE GENOMIC DNA]</scope>
    <source>
        <strain evidence="1 2">CGB1038-1_S1</strain>
    </source>
</reference>